<evidence type="ECO:0000313" key="2">
    <source>
        <dbReference type="EMBL" id="KXS13010.1"/>
    </source>
</evidence>
<dbReference type="AlphaFoldDB" id="A0A139A8A1"/>
<evidence type="ECO:0000256" key="1">
    <source>
        <dbReference type="SAM" id="MobiDB-lite"/>
    </source>
</evidence>
<keyword evidence="3" id="KW-1185">Reference proteome</keyword>
<organism evidence="2 3">
    <name type="scientific">Gonapodya prolifera (strain JEL478)</name>
    <name type="common">Monoblepharis prolifera</name>
    <dbReference type="NCBI Taxonomy" id="1344416"/>
    <lineage>
        <taxon>Eukaryota</taxon>
        <taxon>Fungi</taxon>
        <taxon>Fungi incertae sedis</taxon>
        <taxon>Chytridiomycota</taxon>
        <taxon>Chytridiomycota incertae sedis</taxon>
        <taxon>Monoblepharidomycetes</taxon>
        <taxon>Monoblepharidales</taxon>
        <taxon>Gonapodyaceae</taxon>
        <taxon>Gonapodya</taxon>
    </lineage>
</organism>
<accession>A0A139A8A1</accession>
<feature type="region of interest" description="Disordered" evidence="1">
    <location>
        <begin position="1"/>
        <end position="58"/>
    </location>
</feature>
<gene>
    <name evidence="2" type="ORF">M427DRAFT_59113</name>
</gene>
<feature type="compositionally biased region" description="Basic and acidic residues" evidence="1">
    <location>
        <begin position="1"/>
        <end position="15"/>
    </location>
</feature>
<evidence type="ECO:0000313" key="3">
    <source>
        <dbReference type="Proteomes" id="UP000070544"/>
    </source>
</evidence>
<reference evidence="2 3" key="1">
    <citation type="journal article" date="2015" name="Genome Biol. Evol.">
        <title>Phylogenomic analyses indicate that early fungi evolved digesting cell walls of algal ancestors of land plants.</title>
        <authorList>
            <person name="Chang Y."/>
            <person name="Wang S."/>
            <person name="Sekimoto S."/>
            <person name="Aerts A.L."/>
            <person name="Choi C."/>
            <person name="Clum A."/>
            <person name="LaButti K.M."/>
            <person name="Lindquist E.A."/>
            <person name="Yee Ngan C."/>
            <person name="Ohm R.A."/>
            <person name="Salamov A.A."/>
            <person name="Grigoriev I.V."/>
            <person name="Spatafora J.W."/>
            <person name="Berbee M.L."/>
        </authorList>
    </citation>
    <scope>NUCLEOTIDE SEQUENCE [LARGE SCALE GENOMIC DNA]</scope>
    <source>
        <strain evidence="2 3">JEL478</strain>
    </source>
</reference>
<name>A0A139A8A1_GONPJ</name>
<protein>
    <submittedName>
        <fullName evidence="2">Uncharacterized protein</fullName>
    </submittedName>
</protein>
<proteinExistence type="predicted"/>
<sequence>MKRKQDDFTEPEAKRQGSSVAAHYNALSRDMTDRLRSRISTTGSKHRKSNATHGHGTQSLISAVAREVILTSGKSQIFPPSLVLHC</sequence>
<dbReference type="Proteomes" id="UP000070544">
    <property type="component" value="Unassembled WGS sequence"/>
</dbReference>
<dbReference type="EMBL" id="KQ965783">
    <property type="protein sequence ID" value="KXS13010.1"/>
    <property type="molecule type" value="Genomic_DNA"/>
</dbReference>